<organism evidence="4 5">
    <name type="scientific">Fibrella rubiginis</name>
    <dbReference type="NCBI Taxonomy" id="2817060"/>
    <lineage>
        <taxon>Bacteria</taxon>
        <taxon>Pseudomonadati</taxon>
        <taxon>Bacteroidota</taxon>
        <taxon>Cytophagia</taxon>
        <taxon>Cytophagales</taxon>
        <taxon>Spirosomataceae</taxon>
        <taxon>Fibrella</taxon>
    </lineage>
</organism>
<comment type="caution">
    <text evidence="4">The sequence shown here is derived from an EMBL/GenBank/DDBJ whole genome shotgun (WGS) entry which is preliminary data.</text>
</comment>
<dbReference type="Gene3D" id="1.20.1600.10">
    <property type="entry name" value="Outer membrane efflux proteins (OEP)"/>
    <property type="match status" value="1"/>
</dbReference>
<dbReference type="InterPro" id="IPR003423">
    <property type="entry name" value="OMP_efflux"/>
</dbReference>
<keyword evidence="2" id="KW-0564">Palmitate</keyword>
<sequence length="479" mass="53123">MLKKSITYKLLAMGVLASLFWACTPPANLVNRDVNRSVPGQFANSQDTTNSAKTSWKTYFTDPYLAALIDTALRNNQDLNVTLQDLQIANNEVLTRAGAYRPFVTLGGGASIDKVPRYTSQGASDAYTEIRPGKPTPEVLPNVFLGPTATWEVDIWRKLRNAKKSAIASYLASVEGKNFVVTNLVAEIANSYYELLSYDNQLAIIQTNIGILNNALSITRQQKEAAKVTELAVQRFEAEVFKTQAHQYEVQQQIVQTENHINYLMGRFPQHVNRNADGFIQLTPPKIFAGVPTQLLENRPDIRQAELNLEAAKLDVQVARANFYPTLTLSASLGLMAYNPLYLGNVPESIFASLAGGLAGPLINKNAITATYRTASARQIQAIYNYEKAVLNAYVEVANQLANIDNLEKKYGQKSNQVDALNRSTGISLKLFTSARADYMEVLLTQRDVLEARIELIETRMQQMNALVNTYRALGGGWK</sequence>
<dbReference type="SUPFAM" id="SSF56954">
    <property type="entry name" value="Outer membrane efflux proteins (OEP)"/>
    <property type="match status" value="1"/>
</dbReference>
<evidence type="ECO:0000313" key="4">
    <source>
        <dbReference type="EMBL" id="MBO0935750.1"/>
    </source>
</evidence>
<evidence type="ECO:0000256" key="3">
    <source>
        <dbReference type="SAM" id="Coils"/>
    </source>
</evidence>
<dbReference type="AlphaFoldDB" id="A0A939GDZ9"/>
<keyword evidence="5" id="KW-1185">Reference proteome</keyword>
<keyword evidence="2" id="KW-0449">Lipoprotein</keyword>
<dbReference type="Gene3D" id="2.20.200.10">
    <property type="entry name" value="Outer membrane efflux proteins (OEP)"/>
    <property type="match status" value="1"/>
</dbReference>
<evidence type="ECO:0000313" key="5">
    <source>
        <dbReference type="Proteomes" id="UP000664034"/>
    </source>
</evidence>
<gene>
    <name evidence="4" type="ORF">J2I47_04240</name>
</gene>
<proteinExistence type="inferred from homology"/>
<dbReference type="GO" id="GO:0005886">
    <property type="term" value="C:plasma membrane"/>
    <property type="evidence" value="ECO:0007669"/>
    <property type="project" value="UniProtKB-SubCell"/>
</dbReference>
<reference evidence="4" key="1">
    <citation type="submission" date="2021-03" db="EMBL/GenBank/DDBJ databases">
        <title>Fibrella sp. HMF5335 genome sequencing and assembly.</title>
        <authorList>
            <person name="Kang H."/>
            <person name="Kim H."/>
            <person name="Bae S."/>
            <person name="Joh K."/>
        </authorList>
    </citation>
    <scope>NUCLEOTIDE SEQUENCE</scope>
    <source>
        <strain evidence="4">HMF5335</strain>
    </source>
</reference>
<name>A0A939GDZ9_9BACT</name>
<dbReference type="PANTHER" id="PTHR30203">
    <property type="entry name" value="OUTER MEMBRANE CATION EFFLUX PROTEIN"/>
    <property type="match status" value="1"/>
</dbReference>
<comment type="subcellular location">
    <subcellularLocation>
        <location evidence="2">Cell membrane</location>
        <topology evidence="2">Lipid-anchor</topology>
    </subcellularLocation>
</comment>
<dbReference type="EMBL" id="JAFMYV010000002">
    <property type="protein sequence ID" value="MBO0935750.1"/>
    <property type="molecule type" value="Genomic_DNA"/>
</dbReference>
<evidence type="ECO:0000256" key="2">
    <source>
        <dbReference type="RuleBase" id="RU362097"/>
    </source>
</evidence>
<feature type="coiled-coil region" evidence="3">
    <location>
        <begin position="397"/>
        <end position="467"/>
    </location>
</feature>
<dbReference type="NCBIfam" id="TIGR01845">
    <property type="entry name" value="outer_NodT"/>
    <property type="match status" value="1"/>
</dbReference>
<dbReference type="GO" id="GO:0015562">
    <property type="term" value="F:efflux transmembrane transporter activity"/>
    <property type="evidence" value="ECO:0007669"/>
    <property type="project" value="InterPro"/>
</dbReference>
<dbReference type="InterPro" id="IPR010131">
    <property type="entry name" value="MdtP/NodT-like"/>
</dbReference>
<keyword evidence="3" id="KW-0175">Coiled coil</keyword>
<dbReference type="PANTHER" id="PTHR30203:SF30">
    <property type="entry name" value="OUTER MEMBRANE PROTEIN-RELATED"/>
    <property type="match status" value="1"/>
</dbReference>
<keyword evidence="2" id="KW-0812">Transmembrane</keyword>
<keyword evidence="2" id="KW-0472">Membrane</keyword>
<keyword evidence="2" id="KW-0732">Signal</keyword>
<feature type="signal peptide" evidence="2">
    <location>
        <begin position="1"/>
        <end position="27"/>
    </location>
</feature>
<accession>A0A939GDZ9</accession>
<comment type="similarity">
    <text evidence="1 2">Belongs to the outer membrane factor (OMF) (TC 1.B.17) family.</text>
</comment>
<dbReference type="Pfam" id="PF02321">
    <property type="entry name" value="OEP"/>
    <property type="match status" value="2"/>
</dbReference>
<feature type="chain" id="PRO_5038165079" evidence="2">
    <location>
        <begin position="28"/>
        <end position="479"/>
    </location>
</feature>
<dbReference type="Proteomes" id="UP000664034">
    <property type="component" value="Unassembled WGS sequence"/>
</dbReference>
<dbReference type="RefSeq" id="WP_207363315.1">
    <property type="nucleotide sequence ID" value="NZ_JAFMYV010000002.1"/>
</dbReference>
<protein>
    <submittedName>
        <fullName evidence="4">Efflux transporter outer membrane subunit</fullName>
    </submittedName>
</protein>
<keyword evidence="2" id="KW-1134">Transmembrane beta strand</keyword>
<evidence type="ECO:0000256" key="1">
    <source>
        <dbReference type="ARBA" id="ARBA00007613"/>
    </source>
</evidence>